<reference evidence="1 2" key="1">
    <citation type="submission" date="2017-01" db="EMBL/GenBank/DDBJ databases">
        <authorList>
            <person name="Mah S.A."/>
            <person name="Swanson W.J."/>
            <person name="Moy G.W."/>
            <person name="Vacquier V.D."/>
        </authorList>
    </citation>
    <scope>NUCLEOTIDE SEQUENCE [LARGE SCALE GENOMIC DNA]</scope>
    <source>
        <strain evidence="1 2">DSM 7027</strain>
    </source>
</reference>
<dbReference type="EMBL" id="FTMN01000003">
    <property type="protein sequence ID" value="SIQ30477.1"/>
    <property type="molecule type" value="Genomic_DNA"/>
</dbReference>
<keyword evidence="2" id="KW-1185">Reference proteome</keyword>
<sequence>MIRVILLLGFMAFALYVLFGGKGESGSNTVMGGEFRSLRSCLTNIETSSGLGLDVIIDKPDNVTGRLEGTKRNFACTKKETGTKGVYWDGWYEP</sequence>
<dbReference type="AlphaFoldDB" id="A0A1N6RNW1"/>
<organism evidence="1 2">
    <name type="scientific">Marinobacterium stanieri</name>
    <dbReference type="NCBI Taxonomy" id="49186"/>
    <lineage>
        <taxon>Bacteria</taxon>
        <taxon>Pseudomonadati</taxon>
        <taxon>Pseudomonadota</taxon>
        <taxon>Gammaproteobacteria</taxon>
        <taxon>Oceanospirillales</taxon>
        <taxon>Oceanospirillaceae</taxon>
        <taxon>Marinobacterium</taxon>
    </lineage>
</organism>
<dbReference type="RefSeq" id="WP_083703004.1">
    <property type="nucleotide sequence ID" value="NZ_FTMN01000003.1"/>
</dbReference>
<evidence type="ECO:0000313" key="1">
    <source>
        <dbReference type="EMBL" id="SIQ30477.1"/>
    </source>
</evidence>
<proteinExistence type="predicted"/>
<name>A0A1N6RNW1_9GAMM</name>
<accession>A0A1N6RNW1</accession>
<dbReference type="Proteomes" id="UP000186895">
    <property type="component" value="Unassembled WGS sequence"/>
</dbReference>
<dbReference type="STRING" id="49186.SAMN05421647_103439"/>
<evidence type="ECO:0000313" key="2">
    <source>
        <dbReference type="Proteomes" id="UP000186895"/>
    </source>
</evidence>
<protein>
    <submittedName>
        <fullName evidence="1">Uncharacterized protein</fullName>
    </submittedName>
</protein>
<gene>
    <name evidence="1" type="ORF">SAMN05421647_103439</name>
</gene>